<accession>A0AAV9K6Q1</accession>
<dbReference type="AlphaFoldDB" id="A0AAV9K6Q1"/>
<evidence type="ECO:0000313" key="3">
    <source>
        <dbReference type="Proteomes" id="UP001311915"/>
    </source>
</evidence>
<name>A0AAV9K6Q1_9SOLN</name>
<reference evidence="2 3" key="1">
    <citation type="submission" date="2023-10" db="EMBL/GenBank/DDBJ databases">
        <title>Genome-Wide Identification Analysis in wild type Solanum Pinnatisectum Reveals Some Genes Defensing Phytophthora Infestans.</title>
        <authorList>
            <person name="Sun C."/>
        </authorList>
    </citation>
    <scope>NUCLEOTIDE SEQUENCE [LARGE SCALE GENOMIC DNA]</scope>
    <source>
        <strain evidence="2">LQN</strain>
        <tissue evidence="2">Leaf</tissue>
    </source>
</reference>
<comment type="caution">
    <text evidence="2">The sequence shown here is derived from an EMBL/GenBank/DDBJ whole genome shotgun (WGS) entry which is preliminary data.</text>
</comment>
<feature type="region of interest" description="Disordered" evidence="1">
    <location>
        <begin position="76"/>
        <end position="103"/>
    </location>
</feature>
<gene>
    <name evidence="2" type="ORF">R3W88_029842</name>
</gene>
<dbReference type="EMBL" id="JAWPEI010000012">
    <property type="protein sequence ID" value="KAK4708917.1"/>
    <property type="molecule type" value="Genomic_DNA"/>
</dbReference>
<dbReference type="Proteomes" id="UP001311915">
    <property type="component" value="Unassembled WGS sequence"/>
</dbReference>
<feature type="compositionally biased region" description="Basic and acidic residues" evidence="1">
    <location>
        <begin position="77"/>
        <end position="87"/>
    </location>
</feature>
<evidence type="ECO:0000313" key="2">
    <source>
        <dbReference type="EMBL" id="KAK4708917.1"/>
    </source>
</evidence>
<keyword evidence="3" id="KW-1185">Reference proteome</keyword>
<organism evidence="2 3">
    <name type="scientific">Solanum pinnatisectum</name>
    <name type="common">tansyleaf nightshade</name>
    <dbReference type="NCBI Taxonomy" id="50273"/>
    <lineage>
        <taxon>Eukaryota</taxon>
        <taxon>Viridiplantae</taxon>
        <taxon>Streptophyta</taxon>
        <taxon>Embryophyta</taxon>
        <taxon>Tracheophyta</taxon>
        <taxon>Spermatophyta</taxon>
        <taxon>Magnoliopsida</taxon>
        <taxon>eudicotyledons</taxon>
        <taxon>Gunneridae</taxon>
        <taxon>Pentapetalae</taxon>
        <taxon>asterids</taxon>
        <taxon>lamiids</taxon>
        <taxon>Solanales</taxon>
        <taxon>Solanaceae</taxon>
        <taxon>Solanoideae</taxon>
        <taxon>Solaneae</taxon>
        <taxon>Solanum</taxon>
    </lineage>
</organism>
<sequence>MESLQHSLAETLAGYLGPSRSFGNVANYIGQMAMLMGKLGTLEDFIRHGWGVLEAWGLGRGRGFSKHGVVGVLEHWTSGEEDREGRGRGSSRHGASRARGPGG</sequence>
<protein>
    <submittedName>
        <fullName evidence="2">Uncharacterized protein</fullName>
    </submittedName>
</protein>
<evidence type="ECO:0000256" key="1">
    <source>
        <dbReference type="SAM" id="MobiDB-lite"/>
    </source>
</evidence>
<proteinExistence type="predicted"/>